<sequence>MIPTRWAAHHRREDHELLGYLRPVDAIPGYFIPVTVFGYPLGAPTEEHRARQCLERTGLAYLAQDWLLSLPGRSQAVAVQIVEATPQHLRVKNIDYGYPDANIGHVFVLDVPTTGQLHPR</sequence>
<dbReference type="EMBL" id="CP017157">
    <property type="protein sequence ID" value="AOP49356.1"/>
    <property type="molecule type" value="Genomic_DNA"/>
</dbReference>
<keyword evidence="2" id="KW-1185">Reference proteome</keyword>
<dbReference type="KEGG" id="slc:SL103_26670"/>
<gene>
    <name evidence="1" type="ORF">SL103_26670</name>
</gene>
<organism evidence="1 2">
    <name type="scientific">Streptomyces lydicus</name>
    <dbReference type="NCBI Taxonomy" id="47763"/>
    <lineage>
        <taxon>Bacteria</taxon>
        <taxon>Bacillati</taxon>
        <taxon>Actinomycetota</taxon>
        <taxon>Actinomycetes</taxon>
        <taxon>Kitasatosporales</taxon>
        <taxon>Streptomycetaceae</taxon>
        <taxon>Streptomyces</taxon>
    </lineage>
</organism>
<dbReference type="RefSeq" id="WP_069571489.1">
    <property type="nucleotide sequence ID" value="NZ_CP017157.1"/>
</dbReference>
<dbReference type="Proteomes" id="UP000094094">
    <property type="component" value="Chromosome"/>
</dbReference>
<protein>
    <submittedName>
        <fullName evidence="1">Uncharacterized protein</fullName>
    </submittedName>
</protein>
<dbReference type="OrthoDB" id="68692at2"/>
<proteinExistence type="predicted"/>
<evidence type="ECO:0000313" key="1">
    <source>
        <dbReference type="EMBL" id="AOP49356.1"/>
    </source>
</evidence>
<name>A0A1D7VRG7_9ACTN</name>
<dbReference type="AlphaFoldDB" id="A0A1D7VRG7"/>
<reference evidence="1 2" key="1">
    <citation type="submission" date="2016-09" db="EMBL/GenBank/DDBJ databases">
        <title>Complete genome sequencing of Streptomyces lydicus 103 and metabolic pathways analysis of antibiotic biosynthesis.</title>
        <authorList>
            <person name="Jia N."/>
            <person name="Ding M.-Z."/>
            <person name="Gao F."/>
            <person name="Yuan Y.-J."/>
        </authorList>
    </citation>
    <scope>NUCLEOTIDE SEQUENCE [LARGE SCALE GENOMIC DNA]</scope>
    <source>
        <strain evidence="1 2">103</strain>
    </source>
</reference>
<accession>A0A1D7VRG7</accession>
<evidence type="ECO:0000313" key="2">
    <source>
        <dbReference type="Proteomes" id="UP000094094"/>
    </source>
</evidence>